<protein>
    <submittedName>
        <fullName evidence="1">Molybdopterin-converting factor subunit 2</fullName>
    </submittedName>
</protein>
<organism evidence="1">
    <name type="scientific">uncultured organism</name>
    <dbReference type="NCBI Taxonomy" id="155900"/>
    <lineage>
        <taxon>unclassified sequences</taxon>
        <taxon>environmental samples</taxon>
    </lineage>
</organism>
<sequence length="153" mass="17765">MKGKVILGEEDFNLEELKKQAIKEESTAVVTYSDIVQKEREGVNVRTLEVRIYEGMTENEMKRVKDEIIKQFDISFLAIVQRYGLLEAGENIFGIVISASDKEEALEAGVNCLDRFNSYVPLWKKETTIEGEERWVEKADELHSLYNRMVKWI</sequence>
<dbReference type="AlphaFoldDB" id="M1Q1B9"/>
<gene>
    <name evidence="1" type="ORF">FLSS-7_0031</name>
</gene>
<dbReference type="GO" id="GO:0006777">
    <property type="term" value="P:Mo-molybdopterin cofactor biosynthetic process"/>
    <property type="evidence" value="ECO:0007669"/>
    <property type="project" value="InterPro"/>
</dbReference>
<dbReference type="InterPro" id="IPR003448">
    <property type="entry name" value="Mopterin_biosynth_MoaE"/>
</dbReference>
<dbReference type="SUPFAM" id="SSF54690">
    <property type="entry name" value="Molybdopterin synthase subunit MoaE"/>
    <property type="match status" value="1"/>
</dbReference>
<accession>M1Q1B9</accession>
<proteinExistence type="predicted"/>
<evidence type="ECO:0000313" key="1">
    <source>
        <dbReference type="EMBL" id="AGF93022.1"/>
    </source>
</evidence>
<dbReference type="EMBL" id="JX684079">
    <property type="protein sequence ID" value="AGF93022.1"/>
    <property type="molecule type" value="Genomic_DNA"/>
</dbReference>
<dbReference type="InterPro" id="IPR036563">
    <property type="entry name" value="MoaE_sf"/>
</dbReference>
<reference evidence="1" key="1">
    <citation type="journal article" date="2013" name="Syst. Appl. Microbiol.">
        <title>New insights into the archaeal diversity of a hypersaline microbial mat obtained by a metagenomic approach.</title>
        <authorList>
            <person name="Lopez-Lopez A."/>
            <person name="Richter M."/>
            <person name="Pena A."/>
            <person name="Tamames J."/>
            <person name="Rossello-Mora R."/>
        </authorList>
    </citation>
    <scope>NUCLEOTIDE SEQUENCE</scope>
</reference>
<dbReference type="PANTHER" id="PTHR23404">
    <property type="entry name" value="MOLYBDOPTERIN SYNTHASE RELATED"/>
    <property type="match status" value="1"/>
</dbReference>
<dbReference type="Gene3D" id="3.90.1170.40">
    <property type="entry name" value="Molybdopterin biosynthesis MoaE subunit"/>
    <property type="match status" value="1"/>
</dbReference>
<name>M1Q1B9_9ZZZZ</name>
<dbReference type="Pfam" id="PF02391">
    <property type="entry name" value="MoaE"/>
    <property type="match status" value="1"/>
</dbReference>